<dbReference type="Proteomes" id="UP000467841">
    <property type="component" value="Unassembled WGS sequence"/>
</dbReference>
<dbReference type="AlphaFoldDB" id="A0A6D2HBG8"/>
<sequence>MQKLGFPAMKSLDQIRSLSGSAKNFSYSSRPPQDSVSSGNFSNLKFTAEKLVKEQASMKSDLELADRVFWFPFCGLVFTGMCRKTQISLLSFASL</sequence>
<accession>A0A6D2HBG8</accession>
<evidence type="ECO:0000313" key="1">
    <source>
        <dbReference type="EMBL" id="CAA7013341.1"/>
    </source>
</evidence>
<organism evidence="1 2">
    <name type="scientific">Microthlaspi erraticum</name>
    <dbReference type="NCBI Taxonomy" id="1685480"/>
    <lineage>
        <taxon>Eukaryota</taxon>
        <taxon>Viridiplantae</taxon>
        <taxon>Streptophyta</taxon>
        <taxon>Embryophyta</taxon>
        <taxon>Tracheophyta</taxon>
        <taxon>Spermatophyta</taxon>
        <taxon>Magnoliopsida</taxon>
        <taxon>eudicotyledons</taxon>
        <taxon>Gunneridae</taxon>
        <taxon>Pentapetalae</taxon>
        <taxon>rosids</taxon>
        <taxon>malvids</taxon>
        <taxon>Brassicales</taxon>
        <taxon>Brassicaceae</taxon>
        <taxon>Coluteocarpeae</taxon>
        <taxon>Microthlaspi</taxon>
    </lineage>
</organism>
<evidence type="ECO:0000313" key="2">
    <source>
        <dbReference type="Proteomes" id="UP000467841"/>
    </source>
</evidence>
<proteinExistence type="predicted"/>
<protein>
    <submittedName>
        <fullName evidence="1">Uncharacterized protein</fullName>
    </submittedName>
</protein>
<comment type="caution">
    <text evidence="1">The sequence shown here is derived from an EMBL/GenBank/DDBJ whole genome shotgun (WGS) entry which is preliminary data.</text>
</comment>
<name>A0A6D2HBG8_9BRAS</name>
<dbReference type="EMBL" id="CACVBM020000044">
    <property type="protein sequence ID" value="CAA7013341.1"/>
    <property type="molecule type" value="Genomic_DNA"/>
</dbReference>
<gene>
    <name evidence="1" type="ORF">MERR_LOCUS575</name>
</gene>
<dbReference type="OrthoDB" id="783434at2759"/>
<reference evidence="1" key="1">
    <citation type="submission" date="2020-01" db="EMBL/GenBank/DDBJ databases">
        <authorList>
            <person name="Mishra B."/>
        </authorList>
    </citation>
    <scope>NUCLEOTIDE SEQUENCE [LARGE SCALE GENOMIC DNA]</scope>
</reference>
<keyword evidence="2" id="KW-1185">Reference proteome</keyword>